<keyword evidence="9 15" id="KW-0675">Receptor</keyword>
<dbReference type="GO" id="GO:0009897">
    <property type="term" value="C:external side of plasma membrane"/>
    <property type="evidence" value="ECO:0007669"/>
    <property type="project" value="TreeGrafter"/>
</dbReference>
<evidence type="ECO:0000256" key="10">
    <source>
        <dbReference type="ARBA" id="ARBA00023180"/>
    </source>
</evidence>
<dbReference type="PROSITE" id="PS01353">
    <property type="entry name" value="HEMATOPO_REC_L_F2"/>
    <property type="match status" value="1"/>
</dbReference>
<feature type="domain" description="Fibronectin type-III" evidence="14">
    <location>
        <begin position="231"/>
        <end position="325"/>
    </location>
</feature>
<evidence type="ECO:0000313" key="16">
    <source>
        <dbReference type="Proteomes" id="UP001178461"/>
    </source>
</evidence>
<feature type="chain" id="PRO_5041392745" evidence="13">
    <location>
        <begin position="22"/>
        <end position="1154"/>
    </location>
</feature>
<evidence type="ECO:0000256" key="13">
    <source>
        <dbReference type="SAM" id="SignalP"/>
    </source>
</evidence>
<dbReference type="FunFam" id="2.60.40.10:FF:000494">
    <property type="entry name" value="Leptin receptor"/>
    <property type="match status" value="1"/>
</dbReference>
<dbReference type="InterPro" id="IPR003961">
    <property type="entry name" value="FN3_dom"/>
</dbReference>
<keyword evidence="4 13" id="KW-0732">Signal</keyword>
<dbReference type="InterPro" id="IPR013783">
    <property type="entry name" value="Ig-like_fold"/>
</dbReference>
<keyword evidence="16" id="KW-1185">Reference proteome</keyword>
<dbReference type="InterPro" id="IPR041182">
    <property type="entry name" value="LEP-R_IGD"/>
</dbReference>
<dbReference type="InterPro" id="IPR036116">
    <property type="entry name" value="FN3_sf"/>
</dbReference>
<dbReference type="InterPro" id="IPR003529">
    <property type="entry name" value="Hematopoietin_rcpt_Gp130_CS"/>
</dbReference>
<keyword evidence="10" id="KW-0325">Glycoprotein</keyword>
<evidence type="ECO:0000256" key="7">
    <source>
        <dbReference type="ARBA" id="ARBA00023136"/>
    </source>
</evidence>
<reference evidence="15" key="1">
    <citation type="submission" date="2022-12" db="EMBL/GenBank/DDBJ databases">
        <authorList>
            <person name="Alioto T."/>
            <person name="Alioto T."/>
            <person name="Gomez Garrido J."/>
        </authorList>
    </citation>
    <scope>NUCLEOTIDE SEQUENCE</scope>
</reference>
<keyword evidence="7 12" id="KW-0472">Membrane</keyword>
<dbReference type="FunFam" id="2.60.40.10:FF:000613">
    <property type="entry name" value="Leptin receptor"/>
    <property type="match status" value="1"/>
</dbReference>
<evidence type="ECO:0000256" key="5">
    <source>
        <dbReference type="ARBA" id="ARBA00022737"/>
    </source>
</evidence>
<evidence type="ECO:0000256" key="11">
    <source>
        <dbReference type="SAM" id="MobiDB-lite"/>
    </source>
</evidence>
<keyword evidence="6 12" id="KW-1133">Transmembrane helix</keyword>
<gene>
    <name evidence="15" type="ORF">PODLI_1B020651</name>
</gene>
<dbReference type="SUPFAM" id="SSF49265">
    <property type="entry name" value="Fibronectin type III"/>
    <property type="match status" value="4"/>
</dbReference>
<accession>A0AA35KER4</accession>
<evidence type="ECO:0000256" key="4">
    <source>
        <dbReference type="ARBA" id="ARBA00022729"/>
    </source>
</evidence>
<comment type="subcellular location">
    <subcellularLocation>
        <location evidence="1">Membrane</location>
        <topology evidence="1">Single-pass type I membrane protein</topology>
    </subcellularLocation>
</comment>
<feature type="transmembrane region" description="Helical" evidence="12">
    <location>
        <begin position="832"/>
        <end position="855"/>
    </location>
</feature>
<dbReference type="PANTHER" id="PTHR23037:SF44">
    <property type="entry name" value="LEPTIN RECEPTOR"/>
    <property type="match status" value="1"/>
</dbReference>
<evidence type="ECO:0000256" key="9">
    <source>
        <dbReference type="ARBA" id="ARBA00023170"/>
    </source>
</evidence>
<feature type="domain" description="Fibronectin type-III" evidence="14">
    <location>
        <begin position="532"/>
        <end position="627"/>
    </location>
</feature>
<dbReference type="PANTHER" id="PTHR23037">
    <property type="entry name" value="CYTOKINE RECEPTOR"/>
    <property type="match status" value="1"/>
</dbReference>
<evidence type="ECO:0000259" key="14">
    <source>
        <dbReference type="PROSITE" id="PS50853"/>
    </source>
</evidence>
<evidence type="ECO:0000256" key="1">
    <source>
        <dbReference type="ARBA" id="ARBA00004479"/>
    </source>
</evidence>
<dbReference type="EMBL" id="OX395131">
    <property type="protein sequence ID" value="CAI5776991.1"/>
    <property type="molecule type" value="Genomic_DNA"/>
</dbReference>
<proteinExistence type="inferred from homology"/>
<feature type="region of interest" description="Disordered" evidence="11">
    <location>
        <begin position="1049"/>
        <end position="1068"/>
    </location>
</feature>
<sequence>MNWYNILTGFLQLNFLRMVISYCMVYQIPPQSFQLPCVPSEKTSNISLPAGIAENGPSINEEHGTIKANATSLVTEDHFLCCQWSDTHINCFVYTSEMEIKAFTYSESGAFTSQQIDSIWNLQFWSKESTEELFCLVELSTKSPYLDEDLSVNLLYTLTDVSLGSTSTRSLKDNVTVTHCNAVKNQKYKCQITSAKFKHIYIMWLKITDGITLLQSPLMLVKPTDIVKPEPPSHLHMDMTDEGQLKISWSHPASISYPLQYEIKCFANSTENVWQVVEKTMETSLIISNTLFDSSYVVQVRCKSLYGPGLWSDWSTPYNLNLQEVMYFPSKMLASVGTNVSFYCIYKTKDKVISSEKIAWWLNLAKEIPRHQYTLVNDYIGKVTLVNLNAMKPGGNFLFNALYCCNENKECNHRYAELYIIDVNISITCETYGNLQKMTCRWSTNAYPLLLESTLLLRYYRSDVYCTESPSMPSDSEVKECSSQRDNSYECIFQPFYLLSGYTMWIEIKHSLGTVTSPPVCILPKEVVKPFSPSSVKAEITGEAGLLNVSWKNPELPKNDLQFQIRYAVNGTEIDWEVHEVSDPLVSSASTKVQDPCAVYVVQVRCSVIDGVGYWSNWSRPAYTVVKDIKAPLRGPEFWRTINEDSIRNQKNVTLFWKPLMKNLSLCSVLDYVVEHNTSENITWSDYVENDTAYTFSWTEDVHAIKVLAVNSIGTSSVNFILTLSQQISTVNIVKSLSAYPVNSSCVIVSWTLSPVAYIITSFVIEWTNLNEEEQIKWIMIPSNVRKYHILDNFILIEKYKFSLFPIIPEGVTKPTVTYGFSKAGSEKQNDVNFYVILPLVISCSVLLLGGLLILHQRMKKLFWDDVPNPKNCSWAQGVNFQKPETFEHLFLKHPEALSFGPLLLESEIVLEDISIEKAMKDEDKQDLLAIDSLFATTQDLEHDSACSSGHFNSDSVSENVHDAETRGGMTGQSNIKYATILTNSMSSGLYEPSKDLSSSFVRGFVGHDSLVPTSFSGGSWAMGNQSFLLLPDCDEHLSPQKLSLSVVSSEGFSEPSEQGRTFSEEDSPKRSMFYLGMSSLKSENDIFLTESSNGVCHFHTNALAGGMKFPQDITSDLNPFINKCETPVQAFIPYMPQFQTTAIKLHETASGKV</sequence>
<comment type="similarity">
    <text evidence="2">Belongs to the type I cytokine receptor family. Type 2 subfamily.</text>
</comment>
<organism evidence="15 16">
    <name type="scientific">Podarcis lilfordi</name>
    <name type="common">Lilford's wall lizard</name>
    <dbReference type="NCBI Taxonomy" id="74358"/>
    <lineage>
        <taxon>Eukaryota</taxon>
        <taxon>Metazoa</taxon>
        <taxon>Chordata</taxon>
        <taxon>Craniata</taxon>
        <taxon>Vertebrata</taxon>
        <taxon>Euteleostomi</taxon>
        <taxon>Lepidosauria</taxon>
        <taxon>Squamata</taxon>
        <taxon>Bifurcata</taxon>
        <taxon>Unidentata</taxon>
        <taxon>Episquamata</taxon>
        <taxon>Laterata</taxon>
        <taxon>Lacertibaenia</taxon>
        <taxon>Lacertidae</taxon>
        <taxon>Podarcis</taxon>
    </lineage>
</organism>
<dbReference type="Proteomes" id="UP001178461">
    <property type="component" value="Chromosome 6"/>
</dbReference>
<protein>
    <submittedName>
        <fullName evidence="15">Leptin receptor isoform X1</fullName>
    </submittedName>
</protein>
<evidence type="ECO:0000256" key="3">
    <source>
        <dbReference type="ARBA" id="ARBA00022692"/>
    </source>
</evidence>
<evidence type="ECO:0000256" key="2">
    <source>
        <dbReference type="ARBA" id="ARBA00008921"/>
    </source>
</evidence>
<dbReference type="PROSITE" id="PS50853">
    <property type="entry name" value="FN3"/>
    <property type="match status" value="2"/>
</dbReference>
<evidence type="ECO:0000256" key="6">
    <source>
        <dbReference type="ARBA" id="ARBA00022989"/>
    </source>
</evidence>
<feature type="compositionally biased region" description="Polar residues" evidence="11">
    <location>
        <begin position="1049"/>
        <end position="1062"/>
    </location>
</feature>
<dbReference type="SMART" id="SM00060">
    <property type="entry name" value="FN3"/>
    <property type="match status" value="3"/>
</dbReference>
<dbReference type="GO" id="GO:0004896">
    <property type="term" value="F:cytokine receptor activity"/>
    <property type="evidence" value="ECO:0007669"/>
    <property type="project" value="InterPro"/>
</dbReference>
<dbReference type="Gene3D" id="2.60.40.10">
    <property type="entry name" value="Immunoglobulins"/>
    <property type="match status" value="7"/>
</dbReference>
<feature type="signal peptide" evidence="13">
    <location>
        <begin position="1"/>
        <end position="21"/>
    </location>
</feature>
<name>A0AA35KER4_9SAUR</name>
<keyword evidence="5" id="KW-0677">Repeat</keyword>
<dbReference type="Pfam" id="PF18589">
    <property type="entry name" value="ObR_Ig"/>
    <property type="match status" value="2"/>
</dbReference>
<keyword evidence="3 12" id="KW-0812">Transmembrane</keyword>
<dbReference type="Pfam" id="PF06328">
    <property type="entry name" value="Lep_receptor_Ig"/>
    <property type="match status" value="1"/>
</dbReference>
<evidence type="ECO:0000256" key="8">
    <source>
        <dbReference type="ARBA" id="ARBA00023157"/>
    </source>
</evidence>
<dbReference type="InterPro" id="IPR010457">
    <property type="entry name" value="IgC2-like_lig-bd"/>
</dbReference>
<dbReference type="AlphaFoldDB" id="A0AA35KER4"/>
<keyword evidence="8" id="KW-1015">Disulfide bond</keyword>
<evidence type="ECO:0000256" key="12">
    <source>
        <dbReference type="SAM" id="Phobius"/>
    </source>
</evidence>
<evidence type="ECO:0000313" key="15">
    <source>
        <dbReference type="EMBL" id="CAI5776991.1"/>
    </source>
</evidence>
<dbReference type="CDD" id="cd00063">
    <property type="entry name" value="FN3"/>
    <property type="match status" value="1"/>
</dbReference>